<gene>
    <name evidence="2" type="ORF">MNBD_GAMMA08-2756</name>
</gene>
<accession>A0A3B0XR43</accession>
<keyword evidence="1" id="KW-1133">Transmembrane helix</keyword>
<keyword evidence="1" id="KW-0812">Transmembrane</keyword>
<dbReference type="AlphaFoldDB" id="A0A3B0XR43"/>
<proteinExistence type="predicted"/>
<feature type="transmembrane region" description="Helical" evidence="1">
    <location>
        <begin position="61"/>
        <end position="82"/>
    </location>
</feature>
<reference evidence="2" key="1">
    <citation type="submission" date="2018-06" db="EMBL/GenBank/DDBJ databases">
        <authorList>
            <person name="Zhirakovskaya E."/>
        </authorList>
    </citation>
    <scope>NUCLEOTIDE SEQUENCE</scope>
</reference>
<organism evidence="2">
    <name type="scientific">hydrothermal vent metagenome</name>
    <dbReference type="NCBI Taxonomy" id="652676"/>
    <lineage>
        <taxon>unclassified sequences</taxon>
        <taxon>metagenomes</taxon>
        <taxon>ecological metagenomes</taxon>
    </lineage>
</organism>
<evidence type="ECO:0000313" key="2">
    <source>
        <dbReference type="EMBL" id="VAW58644.1"/>
    </source>
</evidence>
<keyword evidence="1" id="KW-0472">Membrane</keyword>
<evidence type="ECO:0000256" key="1">
    <source>
        <dbReference type="SAM" id="Phobius"/>
    </source>
</evidence>
<dbReference type="EMBL" id="UOFH01000022">
    <property type="protein sequence ID" value="VAW58644.1"/>
    <property type="molecule type" value="Genomic_DNA"/>
</dbReference>
<protein>
    <submittedName>
        <fullName evidence="2">Uncharacterized protein</fullName>
    </submittedName>
</protein>
<sequence>MWWRWALRSPEITKARNRSFTAKINKTICPIDHTLITAGQGALKDCAPGEETACIRSARGLVLRTLIVWLAFISILTLMGWMS</sequence>
<name>A0A3B0XR43_9ZZZZ</name>